<protein>
    <recommendedName>
        <fullName evidence="7">FAD/NAD(P)-binding domain-containing protein</fullName>
    </recommendedName>
</protein>
<evidence type="ECO:0000313" key="6">
    <source>
        <dbReference type="Proteomes" id="UP000634308"/>
    </source>
</evidence>
<evidence type="ECO:0000256" key="3">
    <source>
        <dbReference type="ARBA" id="ARBA00022827"/>
    </source>
</evidence>
<dbReference type="EMBL" id="BMQM01000022">
    <property type="protein sequence ID" value="GGR65465.1"/>
    <property type="molecule type" value="Genomic_DNA"/>
</dbReference>
<proteinExistence type="predicted"/>
<evidence type="ECO:0000256" key="1">
    <source>
        <dbReference type="ARBA" id="ARBA00001974"/>
    </source>
</evidence>
<gene>
    <name evidence="5" type="ORF">GCM10008959_29660</name>
</gene>
<dbReference type="SUPFAM" id="SSF51905">
    <property type="entry name" value="FAD/NAD(P)-binding domain"/>
    <property type="match status" value="1"/>
</dbReference>
<name>A0ABQ2RTX3_9DEIO</name>
<reference evidence="6" key="1">
    <citation type="journal article" date="2019" name="Int. J. Syst. Evol. Microbiol.">
        <title>The Global Catalogue of Microorganisms (GCM) 10K type strain sequencing project: providing services to taxonomists for standard genome sequencing and annotation.</title>
        <authorList>
            <consortium name="The Broad Institute Genomics Platform"/>
            <consortium name="The Broad Institute Genome Sequencing Center for Infectious Disease"/>
            <person name="Wu L."/>
            <person name="Ma J."/>
        </authorList>
    </citation>
    <scope>NUCLEOTIDE SEQUENCE [LARGE SCALE GENOMIC DNA]</scope>
    <source>
        <strain evidence="6">JCM 31404</strain>
    </source>
</reference>
<organism evidence="5 6">
    <name type="scientific">Deinococcus seoulensis</name>
    <dbReference type="NCBI Taxonomy" id="1837379"/>
    <lineage>
        <taxon>Bacteria</taxon>
        <taxon>Thermotogati</taxon>
        <taxon>Deinococcota</taxon>
        <taxon>Deinococci</taxon>
        <taxon>Deinococcales</taxon>
        <taxon>Deinococcaceae</taxon>
        <taxon>Deinococcus</taxon>
    </lineage>
</organism>
<comment type="caution">
    <text evidence="5">The sequence shown here is derived from an EMBL/GenBank/DDBJ whole genome shotgun (WGS) entry which is preliminary data.</text>
</comment>
<accession>A0ABQ2RTX3</accession>
<dbReference type="PANTHER" id="PTHR42913:SF3">
    <property type="entry name" value="64 KDA MITOCHONDRIAL NADH DEHYDROGENASE (EUROFUNG)"/>
    <property type="match status" value="1"/>
</dbReference>
<dbReference type="Proteomes" id="UP000634308">
    <property type="component" value="Unassembled WGS sequence"/>
</dbReference>
<sequence>MPATPPTQPACLSSRPPGRSLVTRVVIVGGGPAGLAAYRAILRACGRAVRSGDVHLSVISGTPDLHTPDLNADVLAGHLPAASARTPLRTLLPRATLLVGRVVQADLTMQRLQVSRADHDPCWLGFDHLILAEVRPDAQTGPLPERHSPHLPISVNVLGDGVTGVELALAACERQRARGARDLGGSVTLLCSGELCSGDLPSLHPDLTAPVRAALHGAGVTVHERTRVIGVERGGARDRHGRLHPAHLTVTADPRPAVTPGTEHLSRDGRGSLLTDRALRVPDTLNVWAARTAAQGRHAGQNVARALRRREARPVPEAPQWTARSVRLGHWNAVTLLRGPGAGLTVGGRPGWLLRALLLASAAPADRVRVALALLRPVTRAGQDTPARARTTDRATPV</sequence>
<dbReference type="InterPro" id="IPR036188">
    <property type="entry name" value="FAD/NAD-bd_sf"/>
</dbReference>
<keyword evidence="2" id="KW-0285">Flavoprotein</keyword>
<evidence type="ECO:0000256" key="2">
    <source>
        <dbReference type="ARBA" id="ARBA00022630"/>
    </source>
</evidence>
<comment type="cofactor">
    <cofactor evidence="1">
        <name>FAD</name>
        <dbReference type="ChEBI" id="CHEBI:57692"/>
    </cofactor>
</comment>
<evidence type="ECO:0008006" key="7">
    <source>
        <dbReference type="Google" id="ProtNLM"/>
    </source>
</evidence>
<evidence type="ECO:0000313" key="5">
    <source>
        <dbReference type="EMBL" id="GGR65465.1"/>
    </source>
</evidence>
<dbReference type="PRINTS" id="PR00368">
    <property type="entry name" value="FADPNR"/>
</dbReference>
<dbReference type="RefSeq" id="WP_189065780.1">
    <property type="nucleotide sequence ID" value="NZ_BMQM01000022.1"/>
</dbReference>
<dbReference type="InterPro" id="IPR051169">
    <property type="entry name" value="NADH-Q_oxidoreductase"/>
</dbReference>
<evidence type="ECO:0000256" key="4">
    <source>
        <dbReference type="ARBA" id="ARBA00023002"/>
    </source>
</evidence>
<keyword evidence="3" id="KW-0274">FAD</keyword>
<keyword evidence="6" id="KW-1185">Reference proteome</keyword>
<dbReference type="Gene3D" id="3.50.50.100">
    <property type="match status" value="2"/>
</dbReference>
<keyword evidence="4" id="KW-0560">Oxidoreductase</keyword>
<dbReference type="PANTHER" id="PTHR42913">
    <property type="entry name" value="APOPTOSIS-INDUCING FACTOR 1"/>
    <property type="match status" value="1"/>
</dbReference>